<comment type="caution">
    <text evidence="2">The sequence shown here is derived from an EMBL/GenBank/DDBJ whole genome shotgun (WGS) entry which is preliminary data.</text>
</comment>
<dbReference type="EMBL" id="MOXJ01000017">
    <property type="protein sequence ID" value="PDO10266.1"/>
    <property type="molecule type" value="Genomic_DNA"/>
</dbReference>
<dbReference type="GO" id="GO:0030288">
    <property type="term" value="C:outer membrane-bounded periplasmic space"/>
    <property type="evidence" value="ECO:0007669"/>
    <property type="project" value="TreeGrafter"/>
</dbReference>
<sequence length="589" mass="62828">MIAAETEDAASARSRAESLVAAKEPAFVRSVARAGKPPLYQVWIGPFSTLEEAVQEKARQSESLRVAGPLRLAVGPFATRDEAVATAAGLASDGWTAFTALAERDGRPVYFAAIGEETDPTALETLRRELAARRPDLRPTALKPPYLVFWDGFSEAPAHVSYGYGEGVPPVRVAAPTAGISVAEKNAAYRGEIELFVHRGKMAVVNELPLEQYLYSVTGSETGSGWPAEALKAQAVAARSFALARKNRYGVADVSDSTLDQAYAGINGETPEATAAVDATRGEVLTIGGRPLEALFHSNAGGMTADPEEVWGIPNDAYRPVNSPDEAAAAGKPLWYRVWLDSGETGYVRSDLLRETGRTRGGFPVMEAVVDGARVRPVPLASDEVAPKIAELPLGATVVRIGETVESNAFAWMRGPYRAVDVAERLRAAGWSGGIPRTLEVAAVGPSGRVVSVGADGRPVEVAYPDAYRGIFFGLPSGKFRIEETGRFRVLGADGNARDLYGEPGERVYAVGEDGVPVELTSATRIVTDGETVRVGTKDARFVFYGNGLGHGVGMSQWGARALAERGYDYRAILRFYYQGATLEKGGRS</sequence>
<organism evidence="2 3">
    <name type="scientific">Candidatus Reconcilbacillus cellulovorans</name>
    <dbReference type="NCBI Taxonomy" id="1906605"/>
    <lineage>
        <taxon>Bacteria</taxon>
        <taxon>Bacillati</taxon>
        <taxon>Bacillota</taxon>
        <taxon>Bacilli</taxon>
        <taxon>Bacillales</taxon>
        <taxon>Paenibacillaceae</taxon>
        <taxon>Candidatus Reconcilbacillus</taxon>
    </lineage>
</organism>
<evidence type="ECO:0000313" key="2">
    <source>
        <dbReference type="EMBL" id="PDO10266.1"/>
    </source>
</evidence>
<name>A0A2A6E0C4_9BACL</name>
<proteinExistence type="predicted"/>
<dbReference type="InterPro" id="IPR007730">
    <property type="entry name" value="SPOR-like_dom"/>
</dbReference>
<dbReference type="GO" id="GO:0030435">
    <property type="term" value="P:sporulation resulting in formation of a cellular spore"/>
    <property type="evidence" value="ECO:0007669"/>
    <property type="project" value="InterPro"/>
</dbReference>
<dbReference type="PANTHER" id="PTHR30032:SF4">
    <property type="entry name" value="AMIDASE ENHANCER"/>
    <property type="match status" value="1"/>
</dbReference>
<dbReference type="GO" id="GO:0042834">
    <property type="term" value="F:peptidoglycan binding"/>
    <property type="evidence" value="ECO:0007669"/>
    <property type="project" value="InterPro"/>
</dbReference>
<dbReference type="PROSITE" id="PS51724">
    <property type="entry name" value="SPOR"/>
    <property type="match status" value="1"/>
</dbReference>
<dbReference type="InterPro" id="IPR013486">
    <property type="entry name" value="SpoIID/LytB"/>
</dbReference>
<evidence type="ECO:0000259" key="1">
    <source>
        <dbReference type="PROSITE" id="PS51724"/>
    </source>
</evidence>
<dbReference type="NCBIfam" id="TIGR02669">
    <property type="entry name" value="SpoIID_LytB"/>
    <property type="match status" value="1"/>
</dbReference>
<dbReference type="AlphaFoldDB" id="A0A2A6E0C4"/>
<evidence type="ECO:0000313" key="3">
    <source>
        <dbReference type="Proteomes" id="UP000243688"/>
    </source>
</evidence>
<dbReference type="Pfam" id="PF08486">
    <property type="entry name" value="SpoIID"/>
    <property type="match status" value="1"/>
</dbReference>
<gene>
    <name evidence="2" type="ORF">BLM47_08295</name>
</gene>
<dbReference type="InterPro" id="IPR013693">
    <property type="entry name" value="SpoIID/LytB_N"/>
</dbReference>
<reference evidence="2 3" key="1">
    <citation type="submission" date="2016-12" db="EMBL/GenBank/DDBJ databases">
        <title>Candidatus Reconcilibacillus cellulovorans genome.</title>
        <authorList>
            <person name="Kolinko S."/>
            <person name="Wu Y.-W."/>
            <person name="Tachea F."/>
            <person name="Denzel E."/>
            <person name="Hiras J."/>
            <person name="Baecker N."/>
            <person name="Chan L.J."/>
            <person name="Eichorst S.A."/>
            <person name="Frey D."/>
            <person name="Adams P.D."/>
            <person name="Pray T."/>
            <person name="Tanjore D."/>
            <person name="Petzold C.J."/>
            <person name="Gladden J.M."/>
            <person name="Simmons B.A."/>
            <person name="Singer S.W."/>
        </authorList>
    </citation>
    <scope>NUCLEOTIDE SEQUENCE [LARGE SCALE GENOMIC DNA]</scope>
    <source>
        <strain evidence="2">JTherm</strain>
    </source>
</reference>
<dbReference type="Proteomes" id="UP000243688">
    <property type="component" value="Unassembled WGS sequence"/>
</dbReference>
<protein>
    <recommendedName>
        <fullName evidence="1">SPOR domain-containing protein</fullName>
    </recommendedName>
</protein>
<feature type="domain" description="SPOR" evidence="1">
    <location>
        <begin position="1"/>
        <end position="73"/>
    </location>
</feature>
<dbReference type="PANTHER" id="PTHR30032">
    <property type="entry name" value="N-ACETYLMURAMOYL-L-ALANINE AMIDASE-RELATED"/>
    <property type="match status" value="1"/>
</dbReference>
<dbReference type="InterPro" id="IPR051922">
    <property type="entry name" value="Bact_Sporulation_Assoc"/>
</dbReference>
<accession>A0A2A6E0C4</accession>